<dbReference type="InterPro" id="IPR000253">
    <property type="entry name" value="FHA_dom"/>
</dbReference>
<reference evidence="2" key="1">
    <citation type="journal article" date="2021" name="PeerJ">
        <title>Extensive microbial diversity within the chicken gut microbiome revealed by metagenomics and culture.</title>
        <authorList>
            <person name="Gilroy R."/>
            <person name="Ravi A."/>
            <person name="Getino M."/>
            <person name="Pursley I."/>
            <person name="Horton D.L."/>
            <person name="Alikhan N.F."/>
            <person name="Baker D."/>
            <person name="Gharbi K."/>
            <person name="Hall N."/>
            <person name="Watson M."/>
            <person name="Adriaenssens E.M."/>
            <person name="Foster-Nyarko E."/>
            <person name="Jarju S."/>
            <person name="Secka A."/>
            <person name="Antonio M."/>
            <person name="Oren A."/>
            <person name="Chaudhuri R.R."/>
            <person name="La Ragione R."/>
            <person name="Hildebrand F."/>
            <person name="Pallen M.J."/>
        </authorList>
    </citation>
    <scope>NUCLEOTIDE SEQUENCE</scope>
    <source>
        <strain evidence="2">1068</strain>
    </source>
</reference>
<comment type="caution">
    <text evidence="2">The sequence shown here is derived from an EMBL/GenBank/DDBJ whole genome shotgun (WGS) entry which is preliminary data.</text>
</comment>
<reference evidence="2" key="2">
    <citation type="submission" date="2021-04" db="EMBL/GenBank/DDBJ databases">
        <authorList>
            <person name="Gilroy R."/>
        </authorList>
    </citation>
    <scope>NUCLEOTIDE SEQUENCE</scope>
    <source>
        <strain evidence="2">1068</strain>
    </source>
</reference>
<sequence length="175" mass="19542">MTLAISIIGGAAVLAAALALFFWQRQKRAVWTRYRKAAQRIIREEYLDASIGKTEYGAARPVPRKLMVALEIKGARGKGYVFDPEREIRIGRSLESSDLCLPDTMVSSQHSRIFLWEGQVCIQDMDSANGTVVQQGLGLRRTLWGQAETLGDKARIQVGNTDIRIRIFSCEVSGR</sequence>
<evidence type="ECO:0000259" key="1">
    <source>
        <dbReference type="PROSITE" id="PS50006"/>
    </source>
</evidence>
<evidence type="ECO:0000313" key="3">
    <source>
        <dbReference type="Proteomes" id="UP000824056"/>
    </source>
</evidence>
<feature type="domain" description="FHA" evidence="1">
    <location>
        <begin position="88"/>
        <end position="134"/>
    </location>
</feature>
<dbReference type="CDD" id="cd00060">
    <property type="entry name" value="FHA"/>
    <property type="match status" value="1"/>
</dbReference>
<proteinExistence type="predicted"/>
<name>A0A9D2FNR7_9FIRM</name>
<dbReference type="AlphaFoldDB" id="A0A9D2FNR7"/>
<dbReference type="InterPro" id="IPR008984">
    <property type="entry name" value="SMAD_FHA_dom_sf"/>
</dbReference>
<dbReference type="EMBL" id="DXBG01000035">
    <property type="protein sequence ID" value="HIZ64609.1"/>
    <property type="molecule type" value="Genomic_DNA"/>
</dbReference>
<dbReference type="Proteomes" id="UP000824056">
    <property type="component" value="Unassembled WGS sequence"/>
</dbReference>
<dbReference type="Gene3D" id="2.60.200.20">
    <property type="match status" value="1"/>
</dbReference>
<accession>A0A9D2FNR7</accession>
<dbReference type="PROSITE" id="PS50006">
    <property type="entry name" value="FHA_DOMAIN"/>
    <property type="match status" value="1"/>
</dbReference>
<evidence type="ECO:0000313" key="2">
    <source>
        <dbReference type="EMBL" id="HIZ64609.1"/>
    </source>
</evidence>
<organism evidence="2 3">
    <name type="scientific">Candidatus Blautia pullicola</name>
    <dbReference type="NCBI Taxonomy" id="2838498"/>
    <lineage>
        <taxon>Bacteria</taxon>
        <taxon>Bacillati</taxon>
        <taxon>Bacillota</taxon>
        <taxon>Clostridia</taxon>
        <taxon>Lachnospirales</taxon>
        <taxon>Lachnospiraceae</taxon>
        <taxon>Blautia</taxon>
    </lineage>
</organism>
<dbReference type="SUPFAM" id="SSF49879">
    <property type="entry name" value="SMAD/FHA domain"/>
    <property type="match status" value="1"/>
</dbReference>
<protein>
    <submittedName>
        <fullName evidence="2">FHA domain-containing protein</fullName>
    </submittedName>
</protein>
<dbReference type="Pfam" id="PF00498">
    <property type="entry name" value="FHA"/>
    <property type="match status" value="1"/>
</dbReference>
<gene>
    <name evidence="2" type="ORF">H9809_01690</name>
</gene>